<dbReference type="OMA" id="NFWYGHC"/>
<dbReference type="Proteomes" id="UP000268014">
    <property type="component" value="Unassembled WGS sequence"/>
</dbReference>
<sequence length="120" mass="13900">MKNYLLRTCNLCTSTSIYFSAYCNTLDHQACDELCKVDNFWYGHCTAWDGKNFSCKCFEYVAPLDGSICTGKHAYCSRKCQETGSEGGFCYPQRDRGMERRRTGCDCFKDVILIKRRQYV</sequence>
<evidence type="ECO:0000313" key="3">
    <source>
        <dbReference type="WBParaSite" id="HPLM_0001479501-mRNA-1"/>
    </source>
</evidence>
<dbReference type="AlphaFoldDB" id="A0A0N4WT90"/>
<reference evidence="3" key="1">
    <citation type="submission" date="2017-02" db="UniProtKB">
        <authorList>
            <consortium name="WormBaseParasite"/>
        </authorList>
    </citation>
    <scope>IDENTIFICATION</scope>
</reference>
<evidence type="ECO:0000313" key="1">
    <source>
        <dbReference type="EMBL" id="VDO54147.1"/>
    </source>
</evidence>
<accession>A0A0N4WT90</accession>
<keyword evidence="2" id="KW-1185">Reference proteome</keyword>
<reference evidence="1 2" key="2">
    <citation type="submission" date="2018-11" db="EMBL/GenBank/DDBJ databases">
        <authorList>
            <consortium name="Pathogen Informatics"/>
        </authorList>
    </citation>
    <scope>NUCLEOTIDE SEQUENCE [LARGE SCALE GENOMIC DNA]</scope>
    <source>
        <strain evidence="1 2">MHpl1</strain>
    </source>
</reference>
<evidence type="ECO:0000313" key="2">
    <source>
        <dbReference type="Proteomes" id="UP000268014"/>
    </source>
</evidence>
<protein>
    <submittedName>
        <fullName evidence="3">Hypotheticial protein</fullName>
    </submittedName>
</protein>
<organism evidence="3">
    <name type="scientific">Haemonchus placei</name>
    <name type="common">Barber's pole worm</name>
    <dbReference type="NCBI Taxonomy" id="6290"/>
    <lineage>
        <taxon>Eukaryota</taxon>
        <taxon>Metazoa</taxon>
        <taxon>Ecdysozoa</taxon>
        <taxon>Nematoda</taxon>
        <taxon>Chromadorea</taxon>
        <taxon>Rhabditida</taxon>
        <taxon>Rhabditina</taxon>
        <taxon>Rhabditomorpha</taxon>
        <taxon>Strongyloidea</taxon>
        <taxon>Trichostrongylidae</taxon>
        <taxon>Haemonchus</taxon>
    </lineage>
</organism>
<name>A0A0N4WT90_HAEPC</name>
<dbReference type="EMBL" id="UZAF01018705">
    <property type="protein sequence ID" value="VDO54147.1"/>
    <property type="molecule type" value="Genomic_DNA"/>
</dbReference>
<gene>
    <name evidence="1" type="ORF">HPLM_LOCUS14787</name>
</gene>
<proteinExistence type="predicted"/>
<dbReference type="OrthoDB" id="5911979at2759"/>
<dbReference type="WBParaSite" id="HPLM_0001479501-mRNA-1">
    <property type="protein sequence ID" value="HPLM_0001479501-mRNA-1"/>
    <property type="gene ID" value="HPLM_0001479501"/>
</dbReference>